<keyword evidence="1" id="KW-0433">Leucine-rich repeat</keyword>
<dbReference type="Gene3D" id="3.40.50.300">
    <property type="entry name" value="P-loop containing nucleotide triphosphate hydrolases"/>
    <property type="match status" value="2"/>
</dbReference>
<name>A0A9Q0I1T8_9TELE</name>
<dbReference type="EMBL" id="JANIIK010001905">
    <property type="protein sequence ID" value="KAJ3581833.1"/>
    <property type="molecule type" value="Genomic_DNA"/>
</dbReference>
<gene>
    <name evidence="4" type="ORF">NHX12_016180</name>
</gene>
<dbReference type="InterPro" id="IPR007111">
    <property type="entry name" value="NACHT_NTPase"/>
</dbReference>
<dbReference type="AlphaFoldDB" id="A0A9Q0I1T8"/>
<keyword evidence="5" id="KW-1185">Reference proteome</keyword>
<evidence type="ECO:0000256" key="1">
    <source>
        <dbReference type="ARBA" id="ARBA00022614"/>
    </source>
</evidence>
<dbReference type="InterPro" id="IPR029495">
    <property type="entry name" value="NACHT-assoc"/>
</dbReference>
<protein>
    <recommendedName>
        <fullName evidence="3">NACHT domain-containing protein</fullName>
    </recommendedName>
</protein>
<evidence type="ECO:0000313" key="5">
    <source>
        <dbReference type="Proteomes" id="UP001148018"/>
    </source>
</evidence>
<dbReference type="InterPro" id="IPR051261">
    <property type="entry name" value="NLR"/>
</dbReference>
<reference evidence="4" key="1">
    <citation type="submission" date="2022-07" db="EMBL/GenBank/DDBJ databases">
        <title>Chromosome-level genome of Muraenolepis orangiensis.</title>
        <authorList>
            <person name="Kim J."/>
        </authorList>
    </citation>
    <scope>NUCLEOTIDE SEQUENCE</scope>
    <source>
        <strain evidence="4">KU_S4_2022</strain>
        <tissue evidence="4">Muscle</tissue>
    </source>
</reference>
<comment type="caution">
    <text evidence="4">The sequence shown here is derived from an EMBL/GenBank/DDBJ whole genome shotgun (WGS) entry which is preliminary data.</text>
</comment>
<dbReference type="PROSITE" id="PS50837">
    <property type="entry name" value="NACHT"/>
    <property type="match status" value="2"/>
</dbReference>
<dbReference type="SMART" id="SM01288">
    <property type="entry name" value="FISNA"/>
    <property type="match status" value="2"/>
</dbReference>
<dbReference type="Pfam" id="PF05729">
    <property type="entry name" value="NACHT"/>
    <property type="match status" value="2"/>
</dbReference>
<dbReference type="InterPro" id="IPR027417">
    <property type="entry name" value="P-loop_NTPase"/>
</dbReference>
<dbReference type="OrthoDB" id="410381at2759"/>
<dbReference type="Pfam" id="PF14484">
    <property type="entry name" value="FISNA"/>
    <property type="match status" value="2"/>
</dbReference>
<feature type="non-terminal residue" evidence="4">
    <location>
        <position position="1"/>
    </location>
</feature>
<feature type="domain" description="NACHT" evidence="3">
    <location>
        <begin position="614"/>
        <end position="746"/>
    </location>
</feature>
<sequence>MQKFRRVFEGIAKAGQSTDLNDFYTELFITQRVSGEVNKEHEVRLIETASRKPAKEETPIKLEDIFKPLPGQDQPSRTIMTTGVAGIGKTILTHKFTLDWAEGKANHDIHFTLPFTFRELNLLKEKEFSLMELLHHFFIQTKGILRYDLFQVVFILDGLDECRLPLDFQNNPIWTDVSKSTSVDVLLTNLIRGDLLPSARIWITTRPAAANQIPAECVDMVTEVRGFTDPQKEEYFRKRFREETLASTIISHIKRSRGLHIMRLQATTKLQRERVIELQYADDCALVSHNPQDLQSVLTAAVRAYSRMGLTVNTIKTEVVCQWSANIPSTPPAFTAAGEQLSVVPSFRYLGSILSEDNTIDNEVQNRIKQASAAFGRLRRRVFQNKNLHLRTKVCVYQAICITTLLYSCEAWVTYSRHIRALEQFHIRCLQRILGITWRDRVPLSEVLSKTNCRTIEATITQHQLRWLGHVVRMPSNRLPRRVLYGQLHRGRRSAGGQKKRYKDQLKTALKTCKIRPEALEEVAADVQCQHNIKSHLMQKFRRVFEGIAKAGQSTDLNDFYTELFITERISGEVNKEHEVRLIETASRKPAKEETPIKCEDIFKPLPGQDQPSRTIMTTGVAGIGKTILTHKFTLDWAEGKANHDIHFTLPFTFRELNLLKEKEFSLMELLHHFFIQTKGIRRYDLFQVVFILDGLDECRLPLDFQNNPIWTDVTKSTSVDILLTNLIRGDLLPSARIWITTRPAAANQIPAECVGMVTEVRGFTDPQKEEYFRKRFREEPLASKIISHIKTSRSIHI</sequence>
<evidence type="ECO:0000313" key="4">
    <source>
        <dbReference type="EMBL" id="KAJ3581833.1"/>
    </source>
</evidence>
<keyword evidence="2" id="KW-0677">Repeat</keyword>
<dbReference type="PANTHER" id="PTHR24106">
    <property type="entry name" value="NACHT, LRR AND CARD DOMAINS-CONTAINING"/>
    <property type="match status" value="1"/>
</dbReference>
<feature type="domain" description="NACHT" evidence="3">
    <location>
        <begin position="77"/>
        <end position="209"/>
    </location>
</feature>
<evidence type="ECO:0000259" key="3">
    <source>
        <dbReference type="PROSITE" id="PS50837"/>
    </source>
</evidence>
<accession>A0A9Q0I1T8</accession>
<evidence type="ECO:0000256" key="2">
    <source>
        <dbReference type="ARBA" id="ARBA00022737"/>
    </source>
</evidence>
<dbReference type="FunFam" id="3.40.50.300:FF:001524">
    <property type="entry name" value="Si:dkey-126g1.7"/>
    <property type="match status" value="2"/>
</dbReference>
<dbReference type="Proteomes" id="UP001148018">
    <property type="component" value="Unassembled WGS sequence"/>
</dbReference>
<organism evidence="4 5">
    <name type="scientific">Muraenolepis orangiensis</name>
    <name type="common">Patagonian moray cod</name>
    <dbReference type="NCBI Taxonomy" id="630683"/>
    <lineage>
        <taxon>Eukaryota</taxon>
        <taxon>Metazoa</taxon>
        <taxon>Chordata</taxon>
        <taxon>Craniata</taxon>
        <taxon>Vertebrata</taxon>
        <taxon>Euteleostomi</taxon>
        <taxon>Actinopterygii</taxon>
        <taxon>Neopterygii</taxon>
        <taxon>Teleostei</taxon>
        <taxon>Neoteleostei</taxon>
        <taxon>Acanthomorphata</taxon>
        <taxon>Zeiogadaria</taxon>
        <taxon>Gadariae</taxon>
        <taxon>Gadiformes</taxon>
        <taxon>Muraenolepidoidei</taxon>
        <taxon>Muraenolepididae</taxon>
        <taxon>Muraenolepis</taxon>
    </lineage>
</organism>
<proteinExistence type="predicted"/>